<feature type="chain" id="PRO_5046023041" description="Mucoidy inhibitor MuiA family protein" evidence="2">
    <location>
        <begin position="20"/>
        <end position="544"/>
    </location>
</feature>
<dbReference type="Proteomes" id="UP000617355">
    <property type="component" value="Unassembled WGS sequence"/>
</dbReference>
<dbReference type="EMBL" id="BMGI01000003">
    <property type="protein sequence ID" value="GGD37491.1"/>
    <property type="molecule type" value="Genomic_DNA"/>
</dbReference>
<feature type="domain" description="DUF4139" evidence="3">
    <location>
        <begin position="225"/>
        <end position="536"/>
    </location>
</feature>
<organism evidence="5 6">
    <name type="scientific">Sinisalibacter lacisalsi</name>
    <dbReference type="NCBI Taxonomy" id="1526570"/>
    <lineage>
        <taxon>Bacteria</taxon>
        <taxon>Pseudomonadati</taxon>
        <taxon>Pseudomonadota</taxon>
        <taxon>Alphaproteobacteria</taxon>
        <taxon>Rhodobacterales</taxon>
        <taxon>Roseobacteraceae</taxon>
        <taxon>Sinisalibacter</taxon>
    </lineage>
</organism>
<sequence length="544" mass="59032">MRMFATSLIALAAAVPALAEDVYTQAPVAAATVYPAGAELTLRATVELPAGTHRVFLPYSGLDSLAALPRIRTSEGVVIGTLGFRREVSLDREALFTPAQAEAWAGLETARENVAMKQDEIETARAELRGLEARLDFLSRIDPGEEMEAETLFALADRLRDETGLSEAALVDAKAKLRPLEDALEDLRADLAAAQAAFERLSPPDAVADMLSVEVTLAEAGPVTLELTELTSRAYWEMDYDLDLDRAAGEVAVARKVIVTQETGRIWDDVALTLSTARPGEDVSPAPVEPDRARIVEPMEAERFSDRASAPRMESAGIMPEPMMLADAEMKTAALEIDGLALSYVYPEAVTIASDEAAELALDQLTLEAESAVHASPRWDETAFTVARFTNSTGEPMLPGWANIMRDGHLVGRERLDMIPAGAEAELGFGPIEGIRLETIFARNEEGDTGFISKSNTRTQLVTFTVENLTDEAQDVRALFPLTFSEQEGLRVRIVADPAPDETDINRKRGVSAWDLAIAPGETAEVEISIALDWPEGMELIWNP</sequence>
<feature type="coiled-coil region" evidence="1">
    <location>
        <begin position="107"/>
        <end position="141"/>
    </location>
</feature>
<dbReference type="Pfam" id="PF13600">
    <property type="entry name" value="DUF4140"/>
    <property type="match status" value="1"/>
</dbReference>
<dbReference type="NCBIfam" id="TIGR02231">
    <property type="entry name" value="mucoidy inhibitor MuiA family protein"/>
    <property type="match status" value="1"/>
</dbReference>
<proteinExistence type="predicted"/>
<name>A0ABQ1QNV4_9RHOB</name>
<evidence type="ECO:0000256" key="2">
    <source>
        <dbReference type="SAM" id="SignalP"/>
    </source>
</evidence>
<evidence type="ECO:0000259" key="4">
    <source>
        <dbReference type="Pfam" id="PF13600"/>
    </source>
</evidence>
<dbReference type="InterPro" id="IPR037291">
    <property type="entry name" value="DUF4139"/>
</dbReference>
<dbReference type="PANTHER" id="PTHR31005:SF8">
    <property type="entry name" value="DUF4139 DOMAIN-CONTAINING PROTEIN"/>
    <property type="match status" value="1"/>
</dbReference>
<feature type="domain" description="DUF4140" evidence="4">
    <location>
        <begin position="31"/>
        <end position="138"/>
    </location>
</feature>
<dbReference type="PANTHER" id="PTHR31005">
    <property type="entry name" value="DUF4139 DOMAIN-CONTAINING PROTEIN"/>
    <property type="match status" value="1"/>
</dbReference>
<keyword evidence="1" id="KW-0175">Coiled coil</keyword>
<evidence type="ECO:0000313" key="5">
    <source>
        <dbReference type="EMBL" id="GGD37491.1"/>
    </source>
</evidence>
<dbReference type="InterPro" id="IPR011935">
    <property type="entry name" value="CHP02231"/>
</dbReference>
<comment type="caution">
    <text evidence="5">The sequence shown here is derived from an EMBL/GenBank/DDBJ whole genome shotgun (WGS) entry which is preliminary data.</text>
</comment>
<feature type="signal peptide" evidence="2">
    <location>
        <begin position="1"/>
        <end position="19"/>
    </location>
</feature>
<evidence type="ECO:0000313" key="6">
    <source>
        <dbReference type="Proteomes" id="UP000617355"/>
    </source>
</evidence>
<evidence type="ECO:0000256" key="1">
    <source>
        <dbReference type="SAM" id="Coils"/>
    </source>
</evidence>
<accession>A0ABQ1QNV4</accession>
<feature type="coiled-coil region" evidence="1">
    <location>
        <begin position="170"/>
        <end position="197"/>
    </location>
</feature>
<gene>
    <name evidence="5" type="ORF">GCM10011358_21580</name>
</gene>
<dbReference type="InterPro" id="IPR025554">
    <property type="entry name" value="DUF4140"/>
</dbReference>
<dbReference type="Pfam" id="PF13598">
    <property type="entry name" value="DUF4139"/>
    <property type="match status" value="1"/>
</dbReference>
<keyword evidence="6" id="KW-1185">Reference proteome</keyword>
<keyword evidence="2" id="KW-0732">Signal</keyword>
<evidence type="ECO:0008006" key="7">
    <source>
        <dbReference type="Google" id="ProtNLM"/>
    </source>
</evidence>
<reference evidence="6" key="1">
    <citation type="journal article" date="2019" name="Int. J. Syst. Evol. Microbiol.">
        <title>The Global Catalogue of Microorganisms (GCM) 10K type strain sequencing project: providing services to taxonomists for standard genome sequencing and annotation.</title>
        <authorList>
            <consortium name="The Broad Institute Genomics Platform"/>
            <consortium name="The Broad Institute Genome Sequencing Center for Infectious Disease"/>
            <person name="Wu L."/>
            <person name="Ma J."/>
        </authorList>
    </citation>
    <scope>NUCLEOTIDE SEQUENCE [LARGE SCALE GENOMIC DNA]</scope>
    <source>
        <strain evidence="6">CGMCC 1.12922</strain>
    </source>
</reference>
<protein>
    <recommendedName>
        <fullName evidence="7">Mucoidy inhibitor MuiA family protein</fullName>
    </recommendedName>
</protein>
<evidence type="ECO:0000259" key="3">
    <source>
        <dbReference type="Pfam" id="PF13598"/>
    </source>
</evidence>
<dbReference type="RefSeq" id="WP_188527661.1">
    <property type="nucleotide sequence ID" value="NZ_BMGI01000003.1"/>
</dbReference>